<dbReference type="Pfam" id="PF02082">
    <property type="entry name" value="Rrf2"/>
    <property type="match status" value="1"/>
</dbReference>
<dbReference type="KEGG" id="rde:RD1_1855"/>
<dbReference type="InterPro" id="IPR036388">
    <property type="entry name" value="WH-like_DNA-bd_sf"/>
</dbReference>
<dbReference type="PANTHER" id="PTHR33221:SF15">
    <property type="entry name" value="HTH-TYPE TRANSCRIPTIONAL REGULATOR YWGB-RELATED"/>
    <property type="match status" value="1"/>
</dbReference>
<dbReference type="InterPro" id="IPR000944">
    <property type="entry name" value="Tscrpt_reg_Rrf2"/>
</dbReference>
<evidence type="ECO:0000313" key="1">
    <source>
        <dbReference type="EMBL" id="ABG31466.1"/>
    </source>
</evidence>
<dbReference type="GO" id="GO:0003700">
    <property type="term" value="F:DNA-binding transcription factor activity"/>
    <property type="evidence" value="ECO:0007669"/>
    <property type="project" value="TreeGrafter"/>
</dbReference>
<proteinExistence type="predicted"/>
<reference evidence="1 2" key="1">
    <citation type="journal article" date="2007" name="J. Bacteriol.">
        <title>The complete genome sequence of Roseobacter denitrificans reveals a mixotrophic rather than photosynthetic metabolism.</title>
        <authorList>
            <person name="Swingley W.D."/>
            <person name="Sadekar S."/>
            <person name="Mastrian S.D."/>
            <person name="Matthies H.J."/>
            <person name="Hao J."/>
            <person name="Ramos H."/>
            <person name="Acharya C.R."/>
            <person name="Conrad A.L."/>
            <person name="Taylor H.L."/>
            <person name="Dejesa L.C."/>
            <person name="Shah M.K."/>
            <person name="O'huallachain M.E."/>
            <person name="Lince M.T."/>
            <person name="Blankenship R.E."/>
            <person name="Beatty J.T."/>
            <person name="Touchman J.W."/>
        </authorList>
    </citation>
    <scope>NUCLEOTIDE SEQUENCE [LARGE SCALE GENOMIC DNA]</scope>
    <source>
        <strain evidence="2">ATCC 33942 / OCh 114</strain>
    </source>
</reference>
<name>Q168X7_ROSDO</name>
<keyword evidence="2" id="KW-1185">Reference proteome</keyword>
<gene>
    <name evidence="1" type="ordered locus">RD1_1855</name>
</gene>
<dbReference type="STRING" id="375451.RD1_1855"/>
<dbReference type="GO" id="GO:0005829">
    <property type="term" value="C:cytosol"/>
    <property type="evidence" value="ECO:0007669"/>
    <property type="project" value="TreeGrafter"/>
</dbReference>
<evidence type="ECO:0000313" key="2">
    <source>
        <dbReference type="Proteomes" id="UP000007029"/>
    </source>
</evidence>
<dbReference type="InterPro" id="IPR036390">
    <property type="entry name" value="WH_DNA-bd_sf"/>
</dbReference>
<dbReference type="PROSITE" id="PS51197">
    <property type="entry name" value="HTH_RRF2_2"/>
    <property type="match status" value="1"/>
</dbReference>
<dbReference type="Proteomes" id="UP000007029">
    <property type="component" value="Chromosome"/>
</dbReference>
<dbReference type="eggNOG" id="COG1959">
    <property type="taxonomic scope" value="Bacteria"/>
</dbReference>
<accession>Q168X7</accession>
<dbReference type="AlphaFoldDB" id="Q168X7"/>
<protein>
    <submittedName>
        <fullName evidence="1">Transcriptional regulator, rrf2 family, putative</fullName>
    </submittedName>
</protein>
<dbReference type="PANTHER" id="PTHR33221">
    <property type="entry name" value="WINGED HELIX-TURN-HELIX TRANSCRIPTIONAL REGULATOR, RRF2 FAMILY"/>
    <property type="match status" value="1"/>
</dbReference>
<dbReference type="SUPFAM" id="SSF46785">
    <property type="entry name" value="Winged helix' DNA-binding domain"/>
    <property type="match status" value="1"/>
</dbReference>
<dbReference type="EMBL" id="CP000362">
    <property type="protein sequence ID" value="ABG31466.1"/>
    <property type="molecule type" value="Genomic_DNA"/>
</dbReference>
<dbReference type="Gene3D" id="1.10.10.10">
    <property type="entry name" value="Winged helix-like DNA-binding domain superfamily/Winged helix DNA-binding domain"/>
    <property type="match status" value="1"/>
</dbReference>
<organism evidence="1 2">
    <name type="scientific">Roseobacter denitrificans (strain ATCC 33942 / OCh 114)</name>
    <name type="common">Erythrobacter sp. (strain OCh 114)</name>
    <name type="synonym">Roseobacter denitrificans</name>
    <dbReference type="NCBI Taxonomy" id="375451"/>
    <lineage>
        <taxon>Bacteria</taxon>
        <taxon>Pseudomonadati</taxon>
        <taxon>Pseudomonadota</taxon>
        <taxon>Alphaproteobacteria</taxon>
        <taxon>Rhodobacterales</taxon>
        <taxon>Roseobacteraceae</taxon>
        <taxon>Roseobacter</taxon>
    </lineage>
</organism>
<sequence length="177" mass="19228">MTFCAPKLRSHITQLTQLLDYCNSNCYVMWDVRGKAPMKRNSRLSLALHTLGHMAGDPERVQTSADIAEHAGTNPVVVRRVLGKLRKAGLLTSEKGHAGGWRLARAPGQITLADVYLALDESLVATGEAEAIPACSVEHILQRKVASVLKDVEQSLVERLSATTIAEVRESNDMNAG</sequence>
<dbReference type="HOGENOM" id="CLU_107144_4_0_5"/>